<dbReference type="RefSeq" id="WP_256549844.1">
    <property type="nucleotide sequence ID" value="NZ_CP101751.1"/>
</dbReference>
<evidence type="ECO:0000313" key="1">
    <source>
        <dbReference type="EMBL" id="UUC44174.1"/>
    </source>
</evidence>
<proteinExistence type="predicted"/>
<dbReference type="Gene3D" id="2.60.40.2410">
    <property type="entry name" value="Uncharacterised protein PF12988, DUF3872"/>
    <property type="match status" value="1"/>
</dbReference>
<dbReference type="Pfam" id="PF12988">
    <property type="entry name" value="TraQ_transposon"/>
    <property type="match status" value="1"/>
</dbReference>
<gene>
    <name evidence="1" type="ORF">NOX80_11070</name>
</gene>
<organism evidence="1 2">
    <name type="scientific">Flavobacterium cerinum</name>
    <dbReference type="NCBI Taxonomy" id="2502784"/>
    <lineage>
        <taxon>Bacteria</taxon>
        <taxon>Pseudomonadati</taxon>
        <taxon>Bacteroidota</taxon>
        <taxon>Flavobacteriia</taxon>
        <taxon>Flavobacteriales</taxon>
        <taxon>Flavobacteriaceae</taxon>
        <taxon>Flavobacterium</taxon>
    </lineage>
</organism>
<dbReference type="EMBL" id="CP101751">
    <property type="protein sequence ID" value="UUC44174.1"/>
    <property type="molecule type" value="Genomic_DNA"/>
</dbReference>
<accession>A0ABY5INH4</accession>
<name>A0ABY5INH4_9FLAO</name>
<dbReference type="Proteomes" id="UP001059844">
    <property type="component" value="Chromosome"/>
</dbReference>
<evidence type="ECO:0000313" key="2">
    <source>
        <dbReference type="Proteomes" id="UP001059844"/>
    </source>
</evidence>
<reference evidence="1" key="1">
    <citation type="submission" date="2022-07" db="EMBL/GenBank/DDBJ databases">
        <title>Isolation, identification, and degradation of a PFOSA degrading strain from sewage treatment plant.</title>
        <authorList>
            <person name="Zhang L."/>
            <person name="Huo Y."/>
        </authorList>
    </citation>
    <scope>NUCLEOTIDE SEQUENCE</scope>
    <source>
        <strain evidence="1">C1</strain>
    </source>
</reference>
<dbReference type="InterPro" id="IPR024355">
    <property type="entry name" value="TraQ_bacteroidetes"/>
</dbReference>
<sequence length="135" mass="15584">MVAVFAIAVSGCNKNELDITRGYDFSLVMRELPFKLMRYSSTDVRLRINPDGLYPDTKYTMSFVQYTGNGTLQNEGGEFLAPNVIYDLENKIFVLKYTSYGVDDHFFEITIRDNFGHVKKQKVKMLNDDSVDWVK</sequence>
<protein>
    <submittedName>
        <fullName evidence="1">DUF3872 domain-containing protein</fullName>
    </submittedName>
</protein>
<keyword evidence="2" id="KW-1185">Reference proteome</keyword>
<dbReference type="InterPro" id="IPR038707">
    <property type="entry name" value="TraQ_sf"/>
</dbReference>